<proteinExistence type="inferred from homology"/>
<comment type="similarity">
    <text evidence="2">Belongs to the DNA2/NAM7 helicase family.</text>
</comment>
<evidence type="ECO:0000256" key="1">
    <source>
        <dbReference type="ARBA" id="ARBA00001966"/>
    </source>
</evidence>
<keyword evidence="10" id="KW-0411">Iron-sulfur</keyword>
<dbReference type="GO" id="GO:0016787">
    <property type="term" value="F:hydrolase activity"/>
    <property type="evidence" value="ECO:0007669"/>
    <property type="project" value="UniProtKB-KW"/>
</dbReference>
<keyword evidence="3" id="KW-0540">Nuclease</keyword>
<evidence type="ECO:0000256" key="10">
    <source>
        <dbReference type="ARBA" id="ARBA00023014"/>
    </source>
</evidence>
<dbReference type="GO" id="GO:0046872">
    <property type="term" value="F:metal ion binding"/>
    <property type="evidence" value="ECO:0007669"/>
    <property type="project" value="UniProtKB-KW"/>
</dbReference>
<dbReference type="InterPro" id="IPR051827">
    <property type="entry name" value="Cas4_exonuclease"/>
</dbReference>
<feature type="region of interest" description="Disordered" evidence="11">
    <location>
        <begin position="84"/>
        <end position="103"/>
    </location>
</feature>
<dbReference type="GO" id="GO:0004518">
    <property type="term" value="F:nuclease activity"/>
    <property type="evidence" value="ECO:0007669"/>
    <property type="project" value="UniProtKB-KW"/>
</dbReference>
<dbReference type="Pfam" id="PF08696">
    <property type="entry name" value="Dna2"/>
    <property type="match status" value="1"/>
</dbReference>
<evidence type="ECO:0000256" key="8">
    <source>
        <dbReference type="ARBA" id="ARBA00022840"/>
    </source>
</evidence>
<evidence type="ECO:0000256" key="4">
    <source>
        <dbReference type="ARBA" id="ARBA00022723"/>
    </source>
</evidence>
<feature type="region of interest" description="Disordered" evidence="11">
    <location>
        <begin position="1"/>
        <end position="51"/>
    </location>
</feature>
<dbReference type="GO" id="GO:0005524">
    <property type="term" value="F:ATP binding"/>
    <property type="evidence" value="ECO:0007669"/>
    <property type="project" value="UniProtKB-KW"/>
</dbReference>
<keyword evidence="8" id="KW-0067">ATP-binding</keyword>
<protein>
    <submittedName>
        <fullName evidence="14">DNA replication ATP-dependent helicase/nuclease DNA2</fullName>
    </submittedName>
</protein>
<evidence type="ECO:0000256" key="6">
    <source>
        <dbReference type="ARBA" id="ARBA00022801"/>
    </source>
</evidence>
<dbReference type="Proteomes" id="UP000050741">
    <property type="component" value="Unassembled WGS sequence"/>
</dbReference>
<reference evidence="13" key="1">
    <citation type="submission" date="2014-05" db="EMBL/GenBank/DDBJ databases">
        <title>The genome and life-stage specific transcriptomes of Globodera pallida elucidate key aspects of plant parasitism by a cyst nematode.</title>
        <authorList>
            <person name="Cotton J.A."/>
            <person name="Lilley C.J."/>
            <person name="Jones L.M."/>
            <person name="Kikuchi T."/>
            <person name="Reid A.J."/>
            <person name="Thorpe P."/>
            <person name="Tsai I.J."/>
            <person name="Beasley H."/>
            <person name="Blok V."/>
            <person name="Cock P.J.A."/>
            <person name="Van den Akker S.E."/>
            <person name="Holroyd N."/>
            <person name="Hunt M."/>
            <person name="Mantelin S."/>
            <person name="Naghra H."/>
            <person name="Pain A."/>
            <person name="Palomares-Rius J.E."/>
            <person name="Zarowiecki M."/>
            <person name="Berriman M."/>
            <person name="Jones J.T."/>
            <person name="Urwin P.E."/>
        </authorList>
    </citation>
    <scope>NUCLEOTIDE SEQUENCE [LARGE SCALE GENOMIC DNA]</scope>
    <source>
        <strain evidence="13">Lindley</strain>
    </source>
</reference>
<evidence type="ECO:0000256" key="2">
    <source>
        <dbReference type="ARBA" id="ARBA00007913"/>
    </source>
</evidence>
<reference evidence="14" key="2">
    <citation type="submission" date="2016-06" db="UniProtKB">
        <authorList>
            <consortium name="WormBaseParasite"/>
        </authorList>
    </citation>
    <scope>IDENTIFICATION</scope>
</reference>
<comment type="cofactor">
    <cofactor evidence="1">
        <name>[4Fe-4S] cluster</name>
        <dbReference type="ChEBI" id="CHEBI:49883"/>
    </cofactor>
</comment>
<dbReference type="GO" id="GO:0051536">
    <property type="term" value="F:iron-sulfur cluster binding"/>
    <property type="evidence" value="ECO:0007669"/>
    <property type="project" value="UniProtKB-KW"/>
</dbReference>
<keyword evidence="7" id="KW-0347">Helicase</keyword>
<sequence>MGPNPKPIAHLKPSPLSTLKDGGDSDSSEGGDAGEANEFVGFGRGENGGKQMAEPVYFNATRDIEENVWTPTMGMKGRIDVSFLASSSPPSYSGDDGIGPKTRRRRQRNQLVMPLELKTGKSYGNGVSSIEHHSQVLIYSLMLAERANDGRIGPGFLLY</sequence>
<name>A0A183CTG7_GLOPA</name>
<keyword evidence="5" id="KW-0547">Nucleotide-binding</keyword>
<dbReference type="InterPro" id="IPR011604">
    <property type="entry name" value="PDDEXK-like_dom_sf"/>
</dbReference>
<dbReference type="Gene3D" id="3.90.320.10">
    <property type="match status" value="1"/>
</dbReference>
<keyword evidence="9" id="KW-0408">Iron</keyword>
<evidence type="ECO:0000256" key="11">
    <source>
        <dbReference type="SAM" id="MobiDB-lite"/>
    </source>
</evidence>
<dbReference type="GO" id="GO:0004386">
    <property type="term" value="F:helicase activity"/>
    <property type="evidence" value="ECO:0007669"/>
    <property type="project" value="UniProtKB-KW"/>
</dbReference>
<dbReference type="WBParaSite" id="GPLIN_001617500">
    <property type="protein sequence ID" value="GPLIN_001617500"/>
    <property type="gene ID" value="GPLIN_001617500"/>
</dbReference>
<evidence type="ECO:0000313" key="13">
    <source>
        <dbReference type="Proteomes" id="UP000050741"/>
    </source>
</evidence>
<dbReference type="InterPro" id="IPR014808">
    <property type="entry name" value="DNA_replication_fac_Dna2_N"/>
</dbReference>
<evidence type="ECO:0000313" key="14">
    <source>
        <dbReference type="WBParaSite" id="GPLIN_001617500"/>
    </source>
</evidence>
<feature type="compositionally biased region" description="Low complexity" evidence="11">
    <location>
        <begin position="84"/>
        <end position="95"/>
    </location>
</feature>
<dbReference type="PANTHER" id="PTHR36531:SF6">
    <property type="entry name" value="DNA REPLICATION ATP-DEPENDENT HELICASE_NUCLEASE DNA2"/>
    <property type="match status" value="1"/>
</dbReference>
<dbReference type="AlphaFoldDB" id="A0A183CTG7"/>
<evidence type="ECO:0000256" key="3">
    <source>
        <dbReference type="ARBA" id="ARBA00022722"/>
    </source>
</evidence>
<evidence type="ECO:0000256" key="5">
    <source>
        <dbReference type="ARBA" id="ARBA00022741"/>
    </source>
</evidence>
<evidence type="ECO:0000259" key="12">
    <source>
        <dbReference type="Pfam" id="PF08696"/>
    </source>
</evidence>
<keyword evidence="6" id="KW-0378">Hydrolase</keyword>
<dbReference type="PANTHER" id="PTHR36531">
    <property type="entry name" value="CRISPR-ASSOCIATED EXONUCLEASE CAS4"/>
    <property type="match status" value="1"/>
</dbReference>
<accession>A0A183CTG7</accession>
<evidence type="ECO:0000256" key="7">
    <source>
        <dbReference type="ARBA" id="ARBA00022806"/>
    </source>
</evidence>
<keyword evidence="13" id="KW-1185">Reference proteome</keyword>
<keyword evidence="4" id="KW-0479">Metal-binding</keyword>
<organism evidence="13 14">
    <name type="scientific">Globodera pallida</name>
    <name type="common">Potato cyst nematode worm</name>
    <name type="synonym">Heterodera pallida</name>
    <dbReference type="NCBI Taxonomy" id="36090"/>
    <lineage>
        <taxon>Eukaryota</taxon>
        <taxon>Metazoa</taxon>
        <taxon>Ecdysozoa</taxon>
        <taxon>Nematoda</taxon>
        <taxon>Chromadorea</taxon>
        <taxon>Rhabditida</taxon>
        <taxon>Tylenchina</taxon>
        <taxon>Tylenchomorpha</taxon>
        <taxon>Tylenchoidea</taxon>
        <taxon>Heteroderidae</taxon>
        <taxon>Heteroderinae</taxon>
        <taxon>Globodera</taxon>
    </lineage>
</organism>
<feature type="domain" description="DNA replication factor Dna2 N-terminal" evidence="12">
    <location>
        <begin position="55"/>
        <end position="82"/>
    </location>
</feature>
<evidence type="ECO:0000256" key="9">
    <source>
        <dbReference type="ARBA" id="ARBA00023004"/>
    </source>
</evidence>